<feature type="region of interest" description="Disordered" evidence="4">
    <location>
        <begin position="446"/>
        <end position="465"/>
    </location>
</feature>
<evidence type="ECO:0000256" key="2">
    <source>
        <dbReference type="ARBA" id="ARBA00022723"/>
    </source>
</evidence>
<keyword evidence="3" id="KW-0539">Nucleus</keyword>
<keyword evidence="2" id="KW-0479">Metal-binding</keyword>
<dbReference type="PROSITE" id="PS50048">
    <property type="entry name" value="ZN2_CY6_FUNGAL_2"/>
    <property type="match status" value="1"/>
</dbReference>
<dbReference type="CDD" id="cd12148">
    <property type="entry name" value="fungal_TF_MHR"/>
    <property type="match status" value="1"/>
</dbReference>
<dbReference type="PANTHER" id="PTHR31001:SF74">
    <property type="entry name" value="ZN(II)2CYS6 TRANSCRIPTION FACTOR (EUROFUNG)"/>
    <property type="match status" value="1"/>
</dbReference>
<organism evidence="6 7">
    <name type="scientific">Madurella fahalii</name>
    <dbReference type="NCBI Taxonomy" id="1157608"/>
    <lineage>
        <taxon>Eukaryota</taxon>
        <taxon>Fungi</taxon>
        <taxon>Dikarya</taxon>
        <taxon>Ascomycota</taxon>
        <taxon>Pezizomycotina</taxon>
        <taxon>Sordariomycetes</taxon>
        <taxon>Sordariomycetidae</taxon>
        <taxon>Sordariales</taxon>
        <taxon>Sordariales incertae sedis</taxon>
        <taxon>Madurella</taxon>
    </lineage>
</organism>
<feature type="region of interest" description="Disordered" evidence="4">
    <location>
        <begin position="115"/>
        <end position="161"/>
    </location>
</feature>
<dbReference type="Proteomes" id="UP001628179">
    <property type="component" value="Unassembled WGS sequence"/>
</dbReference>
<dbReference type="Pfam" id="PF00172">
    <property type="entry name" value="Zn_clus"/>
    <property type="match status" value="1"/>
</dbReference>
<keyword evidence="7" id="KW-1185">Reference proteome</keyword>
<dbReference type="InterPro" id="IPR007219">
    <property type="entry name" value="XnlR_reg_dom"/>
</dbReference>
<comment type="caution">
    <text evidence="6">The sequence shown here is derived from an EMBL/GenBank/DDBJ whole genome shotgun (WGS) entry which is preliminary data.</text>
</comment>
<dbReference type="PROSITE" id="PS00463">
    <property type="entry name" value="ZN2_CY6_FUNGAL_1"/>
    <property type="match status" value="1"/>
</dbReference>
<evidence type="ECO:0000256" key="1">
    <source>
        <dbReference type="ARBA" id="ARBA00004123"/>
    </source>
</evidence>
<dbReference type="InterPro" id="IPR050613">
    <property type="entry name" value="Sec_Metabolite_Reg"/>
</dbReference>
<comment type="subcellular location">
    <subcellularLocation>
        <location evidence="1">Nucleus</location>
    </subcellularLocation>
</comment>
<dbReference type="CDD" id="cd00067">
    <property type="entry name" value="GAL4"/>
    <property type="match status" value="1"/>
</dbReference>
<dbReference type="Pfam" id="PF04082">
    <property type="entry name" value="Fungal_trans"/>
    <property type="match status" value="1"/>
</dbReference>
<dbReference type="InterPro" id="IPR001138">
    <property type="entry name" value="Zn2Cys6_DnaBD"/>
</dbReference>
<evidence type="ECO:0000259" key="5">
    <source>
        <dbReference type="PROSITE" id="PS50048"/>
    </source>
</evidence>
<dbReference type="RefSeq" id="XP_070915132.1">
    <property type="nucleotide sequence ID" value="XM_071059031.1"/>
</dbReference>
<feature type="domain" description="Zn(2)-C6 fungal-type" evidence="5">
    <location>
        <begin position="52"/>
        <end position="81"/>
    </location>
</feature>
<dbReference type="EMBL" id="BAAFSV010000002">
    <property type="protein sequence ID" value="GAB1313400.1"/>
    <property type="molecule type" value="Genomic_DNA"/>
</dbReference>
<dbReference type="InterPro" id="IPR036864">
    <property type="entry name" value="Zn2-C6_fun-type_DNA-bd_sf"/>
</dbReference>
<dbReference type="SMART" id="SM00066">
    <property type="entry name" value="GAL4"/>
    <property type="match status" value="1"/>
</dbReference>
<evidence type="ECO:0000256" key="3">
    <source>
        <dbReference type="ARBA" id="ARBA00023242"/>
    </source>
</evidence>
<dbReference type="SUPFAM" id="SSF57701">
    <property type="entry name" value="Zn2/Cys6 DNA-binding domain"/>
    <property type="match status" value="1"/>
</dbReference>
<dbReference type="Gene3D" id="4.10.240.10">
    <property type="entry name" value="Zn(2)-C6 fungal-type DNA-binding domain"/>
    <property type="match status" value="1"/>
</dbReference>
<evidence type="ECO:0000313" key="7">
    <source>
        <dbReference type="Proteomes" id="UP001628179"/>
    </source>
</evidence>
<dbReference type="PANTHER" id="PTHR31001">
    <property type="entry name" value="UNCHARACTERIZED TRANSCRIPTIONAL REGULATORY PROTEIN"/>
    <property type="match status" value="1"/>
</dbReference>
<feature type="compositionally biased region" description="Polar residues" evidence="4">
    <location>
        <begin position="144"/>
        <end position="161"/>
    </location>
</feature>
<gene>
    <name evidence="6" type="ORF">MFIFM68171_03610</name>
</gene>
<evidence type="ECO:0000313" key="6">
    <source>
        <dbReference type="EMBL" id="GAB1313400.1"/>
    </source>
</evidence>
<feature type="region of interest" description="Disordered" evidence="4">
    <location>
        <begin position="16"/>
        <end position="50"/>
    </location>
</feature>
<dbReference type="SMART" id="SM00906">
    <property type="entry name" value="Fungal_trans"/>
    <property type="match status" value="1"/>
</dbReference>
<evidence type="ECO:0000256" key="4">
    <source>
        <dbReference type="SAM" id="MobiDB-lite"/>
    </source>
</evidence>
<name>A0ABQ0G6M6_9PEZI</name>
<protein>
    <recommendedName>
        <fullName evidence="5">Zn(2)-C6 fungal-type domain-containing protein</fullName>
    </recommendedName>
</protein>
<reference evidence="6 7" key="1">
    <citation type="submission" date="2024-09" db="EMBL/GenBank/DDBJ databases">
        <title>Itraconazole resistance in Madurella fahalii resulting from another homologue of gene encoding cytochrome P450 14-alpha sterol demethylase (CYP51).</title>
        <authorList>
            <person name="Yoshioka I."/>
            <person name="Fahal A.H."/>
            <person name="Kaneko S."/>
            <person name="Yaguchi T."/>
        </authorList>
    </citation>
    <scope>NUCLEOTIDE SEQUENCE [LARGE SCALE GENOMIC DNA]</scope>
    <source>
        <strain evidence="6 7">IFM 68171</strain>
    </source>
</reference>
<proteinExistence type="predicted"/>
<accession>A0ABQ0G6M6</accession>
<sequence length="799" mass="88164">MSSCSEAGAGLLAATEAPVASPLGQQPPLPDAEVAPRNGPGPSRRREKPQLSCNLCRRRKLRCDRQRPCSSCSSRSLTCTYPENLATTSSLSKPAAMHDRIVQLERLVMSLIPRSVPGSVPGHTPNSSPTPDLAPGPSPGPSSRAMNTPAETNSRVKDTCTSAEVRSECGSMRVSASELRYVGGDHWAAILDSIADLKDHFDREEQLQLAQDGHDAVDGDDDSCMMGPRSSHALLLYGCRLPVSRAEILAGLPPKSAVDRYVSRYFNRLDLVHSIIHGPSFLREYETFWTDSSSVPILWIGLLFSMICLALLASDVSDTAHGDPEHRFRQIDLYREKTAQCLITGGYTKSGPYALETLIHYVYIELSNRGDADKDIWFLFALEVNLAMRMGYHRDPSHFPGISPLQSEMRRRLWATVLQGDILVSSQMGMPRIICDWKCDTAEPRNLSDADLDENTAELPPSRPETELSPALGIIARRRMFVALGAISDVTANVQPCSYTEVMRVDGILHEAAASIPLPLKPKPMATSVTDSPEVIMARLFIAHLFYKGQIMLHRRFLYMESTSPNEDVFAYSRKACLDASLGALHIQNVLDEETCPGGQLHMMRWRVSSIMNHTFLTATMVLCSMLHRGQTMQREDEILRALNRARTIWMRASSSSREAKKAAETVSIVIARARERRGSQGPQHVNDPHHIEQLGRVGAPQQGLQGVLPVNPCPTNDGSGAKAGFHGQDMLLQDDTSLGSAVFEPDRFVMPDLLGIFTPPDTQGQTFSFDARPRLDDMSLELDEWIHMSSGRGTNCSR</sequence>
<dbReference type="GeneID" id="98174354"/>